<dbReference type="STRING" id="683125.SAMN05660206_11732"/>
<accession>A0A1I6VUG3</accession>
<dbReference type="Pfam" id="PF11013">
    <property type="entry name" value="DUF2851"/>
    <property type="match status" value="1"/>
</dbReference>
<organism evidence="1 2">
    <name type="scientific">Sphingobacterium wenxiniae</name>
    <dbReference type="NCBI Taxonomy" id="683125"/>
    <lineage>
        <taxon>Bacteria</taxon>
        <taxon>Pseudomonadati</taxon>
        <taxon>Bacteroidota</taxon>
        <taxon>Sphingobacteriia</taxon>
        <taxon>Sphingobacteriales</taxon>
        <taxon>Sphingobacteriaceae</taxon>
        <taxon>Sphingobacterium</taxon>
    </lineage>
</organism>
<evidence type="ECO:0000313" key="2">
    <source>
        <dbReference type="Proteomes" id="UP000198785"/>
    </source>
</evidence>
<dbReference type="EMBL" id="FOZZ01000017">
    <property type="protein sequence ID" value="SFT17044.1"/>
    <property type="molecule type" value="Genomic_DNA"/>
</dbReference>
<dbReference type="Proteomes" id="UP000198785">
    <property type="component" value="Unassembled WGS sequence"/>
</dbReference>
<dbReference type="RefSeq" id="WP_093367596.1">
    <property type="nucleotide sequence ID" value="NZ_FOZZ01000017.1"/>
</dbReference>
<evidence type="ECO:0000313" key="1">
    <source>
        <dbReference type="EMBL" id="SFT17044.1"/>
    </source>
</evidence>
<dbReference type="AlphaFoldDB" id="A0A1I6VUG3"/>
<proteinExistence type="predicted"/>
<sequence>MKIPEEFLHFVWQFRLFNQFELLSQSGEPIRVLEVGMPNRDAGPDFLFAKIRIGQTDWVGHVEIHVDAKDWERHGHGQDPAYNNVVLHIIWQNEYTANRQDGTTIPTLNIQPYVDMNLLYRYHEIIENLTWIPCEKMMSEVPEMIKTNTLQRMLVERLEERCLLIEKLHLEFQGDWERILFILLCRSFGMKVNSEVFVNLGKMVNPMLLRKYREQPEKIEAILFGQSGLLPGNISDEYEDRLKREYAYLKQLHQLEEIELVSWRFMRMRPYNFPTYRLAQLSALYTVYPSLFSVIMEVGNIAVFKENLSRIKASAFWETHFRFGKTSPAHNTQLTKVFIEHIVINVFAPILFSYGKSVDRADFQERAIAWLENCAVEDNAILRKFKEIGLRAFSAAESQAALHLKKHYCDAKGCLQCMIGLKLMKI</sequence>
<keyword evidence="2" id="KW-1185">Reference proteome</keyword>
<protein>
    <recommendedName>
        <fullName evidence="3">DUF2851 domain-containing protein</fullName>
    </recommendedName>
</protein>
<evidence type="ECO:0008006" key="3">
    <source>
        <dbReference type="Google" id="ProtNLM"/>
    </source>
</evidence>
<dbReference type="OrthoDB" id="1005072at2"/>
<reference evidence="1 2" key="1">
    <citation type="submission" date="2016-10" db="EMBL/GenBank/DDBJ databases">
        <authorList>
            <person name="de Groot N.N."/>
        </authorList>
    </citation>
    <scope>NUCLEOTIDE SEQUENCE [LARGE SCALE GENOMIC DNA]</scope>
    <source>
        <strain evidence="1 2">DSM 22789</strain>
    </source>
</reference>
<dbReference type="InterPro" id="IPR021272">
    <property type="entry name" value="DUF2851"/>
</dbReference>
<name>A0A1I6VUG3_9SPHI</name>
<gene>
    <name evidence="1" type="ORF">SAMN05660206_11732</name>
</gene>